<feature type="transmembrane region" description="Helical" evidence="6">
    <location>
        <begin position="6"/>
        <end position="21"/>
    </location>
</feature>
<gene>
    <name evidence="7" type="ORF">CLV62_11536</name>
</gene>
<comment type="subcellular location">
    <subcellularLocation>
        <location evidence="1">Membrane</location>
        <topology evidence="1">Single-pass membrane protein</topology>
    </subcellularLocation>
</comment>
<dbReference type="InterPro" id="IPR023353">
    <property type="entry name" value="LemA-like_dom_sf"/>
</dbReference>
<reference evidence="7 8" key="1">
    <citation type="submission" date="2018-03" db="EMBL/GenBank/DDBJ databases">
        <title>Genomic Encyclopedia of Archaeal and Bacterial Type Strains, Phase II (KMG-II): from individual species to whole genera.</title>
        <authorList>
            <person name="Goeker M."/>
        </authorList>
    </citation>
    <scope>NUCLEOTIDE SEQUENCE [LARGE SCALE GENOMIC DNA]</scope>
    <source>
        <strain evidence="7 8">DSM 100214</strain>
    </source>
</reference>
<dbReference type="GO" id="GO:0016020">
    <property type="term" value="C:membrane"/>
    <property type="evidence" value="ECO:0007669"/>
    <property type="project" value="UniProtKB-SubCell"/>
</dbReference>
<protein>
    <submittedName>
        <fullName evidence="7">LemA protein</fullName>
    </submittedName>
</protein>
<accession>A0A2V3PM79</accession>
<dbReference type="PANTHER" id="PTHR34478">
    <property type="entry name" value="PROTEIN LEMA"/>
    <property type="match status" value="1"/>
</dbReference>
<keyword evidence="4 6" id="KW-1133">Transmembrane helix</keyword>
<dbReference type="PANTHER" id="PTHR34478:SF1">
    <property type="entry name" value="PROTEIN LEMA"/>
    <property type="match status" value="1"/>
</dbReference>
<name>A0A2V3PM79_9BACT</name>
<dbReference type="InterPro" id="IPR007156">
    <property type="entry name" value="MamQ_LemA"/>
</dbReference>
<dbReference type="Proteomes" id="UP000247973">
    <property type="component" value="Unassembled WGS sequence"/>
</dbReference>
<comment type="caution">
    <text evidence="7">The sequence shown here is derived from an EMBL/GenBank/DDBJ whole genome shotgun (WGS) entry which is preliminary data.</text>
</comment>
<evidence type="ECO:0000313" key="8">
    <source>
        <dbReference type="Proteomes" id="UP000247973"/>
    </source>
</evidence>
<evidence type="ECO:0000256" key="3">
    <source>
        <dbReference type="ARBA" id="ARBA00022692"/>
    </source>
</evidence>
<dbReference type="Gene3D" id="1.20.1440.20">
    <property type="entry name" value="LemA-like domain"/>
    <property type="match status" value="1"/>
</dbReference>
<dbReference type="RefSeq" id="WP_110311068.1">
    <property type="nucleotide sequence ID" value="NZ_QICL01000015.1"/>
</dbReference>
<keyword evidence="5 6" id="KW-0472">Membrane</keyword>
<evidence type="ECO:0000256" key="4">
    <source>
        <dbReference type="ARBA" id="ARBA00022989"/>
    </source>
</evidence>
<dbReference type="AlphaFoldDB" id="A0A2V3PM79"/>
<keyword evidence="8" id="KW-1185">Reference proteome</keyword>
<proteinExistence type="inferred from homology"/>
<keyword evidence="3 6" id="KW-0812">Transmembrane</keyword>
<evidence type="ECO:0000256" key="6">
    <source>
        <dbReference type="SAM" id="Phobius"/>
    </source>
</evidence>
<dbReference type="SUPFAM" id="SSF140478">
    <property type="entry name" value="LemA-like"/>
    <property type="match status" value="1"/>
</dbReference>
<sequence>MEIIFLIIGLIVLAAIIIISIKNRLIGLKNKVEYANGAVDAMFKQRYNLIPNLVATVKQYMQHESTLLERLVQLRSQAQSPGITDSQKNELNGQLDQAIKSFNISVENYPDLKASEQFSRLQASLNECEGQLAAARRTYNATVMNYNNAIEMFPTSIFASQMNYQRKEMITATQTEQQNPNVTNLF</sequence>
<organism evidence="7 8">
    <name type="scientific">Dysgonomonas alginatilytica</name>
    <dbReference type="NCBI Taxonomy" id="1605892"/>
    <lineage>
        <taxon>Bacteria</taxon>
        <taxon>Pseudomonadati</taxon>
        <taxon>Bacteroidota</taxon>
        <taxon>Bacteroidia</taxon>
        <taxon>Bacteroidales</taxon>
        <taxon>Dysgonomonadaceae</taxon>
        <taxon>Dysgonomonas</taxon>
    </lineage>
</organism>
<dbReference type="Pfam" id="PF04011">
    <property type="entry name" value="LemA"/>
    <property type="match status" value="1"/>
</dbReference>
<comment type="similarity">
    <text evidence="2">Belongs to the LemA family.</text>
</comment>
<evidence type="ECO:0000313" key="7">
    <source>
        <dbReference type="EMBL" id="PXV63154.1"/>
    </source>
</evidence>
<evidence type="ECO:0000256" key="5">
    <source>
        <dbReference type="ARBA" id="ARBA00023136"/>
    </source>
</evidence>
<dbReference type="OrthoDB" id="9804152at2"/>
<evidence type="ECO:0000256" key="2">
    <source>
        <dbReference type="ARBA" id="ARBA00008854"/>
    </source>
</evidence>
<dbReference type="EMBL" id="QICL01000015">
    <property type="protein sequence ID" value="PXV63154.1"/>
    <property type="molecule type" value="Genomic_DNA"/>
</dbReference>
<evidence type="ECO:0000256" key="1">
    <source>
        <dbReference type="ARBA" id="ARBA00004167"/>
    </source>
</evidence>